<dbReference type="InterPro" id="IPR013083">
    <property type="entry name" value="Znf_RING/FYVE/PHD"/>
</dbReference>
<evidence type="ECO:0000256" key="3">
    <source>
        <dbReference type="ARBA" id="ARBA00022833"/>
    </source>
</evidence>
<dbReference type="Gene3D" id="3.30.40.10">
    <property type="entry name" value="Zinc/RING finger domain, C3HC4 (zinc finger)"/>
    <property type="match status" value="1"/>
</dbReference>
<evidence type="ECO:0000313" key="6">
    <source>
        <dbReference type="EMBL" id="KAK6947009.1"/>
    </source>
</evidence>
<comment type="caution">
    <text evidence="6">The sequence shown here is derived from an EMBL/GenBank/DDBJ whole genome shotgun (WGS) entry which is preliminary data.</text>
</comment>
<feature type="region of interest" description="Disordered" evidence="4">
    <location>
        <begin position="1002"/>
        <end position="1022"/>
    </location>
</feature>
<dbReference type="InterPro" id="IPR055198">
    <property type="entry name" value="NSD_PHD"/>
</dbReference>
<dbReference type="Pfam" id="PF22908">
    <property type="entry name" value="PHD_NSD"/>
    <property type="match status" value="1"/>
</dbReference>
<dbReference type="CDD" id="cd15565">
    <property type="entry name" value="PHD2_NSD"/>
    <property type="match status" value="1"/>
</dbReference>
<feature type="region of interest" description="Disordered" evidence="4">
    <location>
        <begin position="780"/>
        <end position="802"/>
    </location>
</feature>
<gene>
    <name evidence="6" type="ORF">RJ641_000482</name>
</gene>
<dbReference type="SMART" id="SM00249">
    <property type="entry name" value="PHD"/>
    <property type="match status" value="2"/>
</dbReference>
<feature type="compositionally biased region" description="Basic and acidic residues" evidence="4">
    <location>
        <begin position="780"/>
        <end position="791"/>
    </location>
</feature>
<feature type="compositionally biased region" description="Basic and acidic residues" evidence="4">
    <location>
        <begin position="245"/>
        <end position="257"/>
    </location>
</feature>
<keyword evidence="2" id="KW-0863">Zinc-finger</keyword>
<accession>A0AAN8ZME0</accession>
<feature type="region of interest" description="Disordered" evidence="4">
    <location>
        <begin position="676"/>
        <end position="707"/>
    </location>
</feature>
<dbReference type="Pfam" id="PF26055">
    <property type="entry name" value="Mtase_EDM2"/>
    <property type="match status" value="1"/>
</dbReference>
<keyword evidence="1" id="KW-0479">Metal-binding</keyword>
<keyword evidence="3" id="KW-0862">Zinc</keyword>
<dbReference type="PANTHER" id="PTHR46235">
    <property type="entry name" value="PHD FINGER-CONTAINING PROTEIN DDB_G0268158"/>
    <property type="match status" value="1"/>
</dbReference>
<dbReference type="InterPro" id="IPR001965">
    <property type="entry name" value="Znf_PHD"/>
</dbReference>
<evidence type="ECO:0000313" key="7">
    <source>
        <dbReference type="Proteomes" id="UP001370490"/>
    </source>
</evidence>
<keyword evidence="7" id="KW-1185">Reference proteome</keyword>
<dbReference type="EMBL" id="JBAMMX010000001">
    <property type="protein sequence ID" value="KAK6947009.1"/>
    <property type="molecule type" value="Genomic_DNA"/>
</dbReference>
<organism evidence="6 7">
    <name type="scientific">Dillenia turbinata</name>
    <dbReference type="NCBI Taxonomy" id="194707"/>
    <lineage>
        <taxon>Eukaryota</taxon>
        <taxon>Viridiplantae</taxon>
        <taxon>Streptophyta</taxon>
        <taxon>Embryophyta</taxon>
        <taxon>Tracheophyta</taxon>
        <taxon>Spermatophyta</taxon>
        <taxon>Magnoliopsida</taxon>
        <taxon>eudicotyledons</taxon>
        <taxon>Gunneridae</taxon>
        <taxon>Pentapetalae</taxon>
        <taxon>Dilleniales</taxon>
        <taxon>Dilleniaceae</taxon>
        <taxon>Dillenia</taxon>
    </lineage>
</organism>
<feature type="region of interest" description="Disordered" evidence="4">
    <location>
        <begin position="740"/>
        <end position="767"/>
    </location>
</feature>
<dbReference type="InterPro" id="IPR058939">
    <property type="entry name" value="Mtase_EDM2"/>
</dbReference>
<feature type="region of interest" description="Disordered" evidence="4">
    <location>
        <begin position="239"/>
        <end position="276"/>
    </location>
</feature>
<evidence type="ECO:0000259" key="5">
    <source>
        <dbReference type="SMART" id="SM00249"/>
    </source>
</evidence>
<proteinExistence type="predicted"/>
<name>A0AAN8ZME0_9MAGN</name>
<feature type="domain" description="Zinc finger PHD-type" evidence="5">
    <location>
        <begin position="82"/>
        <end position="148"/>
    </location>
</feature>
<feature type="compositionally biased region" description="Basic residues" evidence="4">
    <location>
        <begin position="682"/>
        <end position="692"/>
    </location>
</feature>
<reference evidence="6 7" key="1">
    <citation type="submission" date="2023-12" db="EMBL/GenBank/DDBJ databases">
        <title>A high-quality genome assembly for Dillenia turbinata (Dilleniales).</title>
        <authorList>
            <person name="Chanderbali A."/>
        </authorList>
    </citation>
    <scope>NUCLEOTIDE SEQUENCE [LARGE SCALE GENOMIC DNA]</scope>
    <source>
        <strain evidence="6">LSX21</strain>
        <tissue evidence="6">Leaf</tissue>
    </source>
</reference>
<feature type="region of interest" description="Disordered" evidence="4">
    <location>
        <begin position="853"/>
        <end position="875"/>
    </location>
</feature>
<dbReference type="CDD" id="cd15566">
    <property type="entry name" value="PHD3_NSD"/>
    <property type="match status" value="1"/>
</dbReference>
<evidence type="ECO:0000256" key="4">
    <source>
        <dbReference type="SAM" id="MobiDB-lite"/>
    </source>
</evidence>
<dbReference type="GO" id="GO:0008270">
    <property type="term" value="F:zinc ion binding"/>
    <property type="evidence" value="ECO:0007669"/>
    <property type="project" value="UniProtKB-KW"/>
</dbReference>
<sequence>MLNFFCENCKHKQHQCFSCGKLGSSDKSSGAEVFRCVSATCGHFYHPRCVAKLLHKENEAAADELQREIIAGGKFLCPIHRCSVCKQLEKKDVPELQFAMCRRCPKSYHRKCLPRGIAFEYMEEEDIPQRAWEDLLPNRILIYCLKHEIDDELQTPIRDHIIFPDVGKKKKRTSEMSLMSDEVVSKKRCLAADDIWRERAAIKTSKQSGHLLLDPKKKYKVNDAPRKSLETIKSVCMEGEVSSTKSERKPPSREERSSSISSKGSEQAKPRKQAKIVTEPDQALIIKQKAENLCSSAIQLDSDSQRRILALIKESFSSITMEGIVAKHKVPSTHTYSSRSVVDKTITLGKVEGSVEALRTALQKLEKGGTIDDASAVCEPEVLNQIIRWKNKLRVYLSPFLYGPRYTSFGRHFTKVNKLEEIVERLHWYVEEGDMVVDFCCGANDFSCLMKKKLDATGKKCSYKNYDIVQPKNDFNFEKRDWMTVRPKELPPGSKLIMGLNPPFGVNAALANKFIDKALEFSPKLIILIVPPETQRLDDKKKRQRYDLIWVDDQKLSGKSFYLPGSVDIHDKQIEQWNVNAPLLYLWSHPVWLDKHRAIANRHGHETTWRGETFLQDRDEPMALVNPQDNPSHLANPMCEKNYLQSEPDDVRRSVTHKISPSCNFGRDEHEMFARGSNHANRSSKRHRKGNNKKFGETSAGSKHNGQSAVRVRHMGMPYRSPSVASNDRSPTEDIGRAVREKHNGMSRHSPSIAMDSRSPIEDGSSLSRDMSLCSEIADEDHRSERYEEVQRSSNPAMDRRPTFEGYVHNMHFESKFEEDHHQNLQPSISEAGTQFLTGYGSARTSIPDEVTRQSSFNTEEPAPGVNYSWSSDTNPPPDYGIRNFDERYAGHVRNSNGSNYDTVDGDDFGKDFDPHTLVHLYGQHNPHFLSRRGRFLSGYQPSLSQERQNLYPHHIISAANSFYDTRHMPPRQRYTPRLEELNHPRVRPLDSEQHSVSISGIYPGPHSGLGADPRGFRRSPL</sequence>
<protein>
    <recommendedName>
        <fullName evidence="5">Zinc finger PHD-type domain-containing protein</fullName>
    </recommendedName>
</protein>
<dbReference type="PANTHER" id="PTHR46235:SF3">
    <property type="entry name" value="PHD FINGER-CONTAINING PROTEIN DDB_G0268158"/>
    <property type="match status" value="1"/>
</dbReference>
<feature type="domain" description="Zinc finger PHD-type" evidence="5">
    <location>
        <begin position="15"/>
        <end position="81"/>
    </location>
</feature>
<evidence type="ECO:0000256" key="2">
    <source>
        <dbReference type="ARBA" id="ARBA00022771"/>
    </source>
</evidence>
<evidence type="ECO:0000256" key="1">
    <source>
        <dbReference type="ARBA" id="ARBA00022723"/>
    </source>
</evidence>
<dbReference type="Proteomes" id="UP001370490">
    <property type="component" value="Unassembled WGS sequence"/>
</dbReference>
<dbReference type="AlphaFoldDB" id="A0AAN8ZME0"/>